<dbReference type="EMBL" id="JBBCAQ010000003">
    <property type="protein sequence ID" value="KAK7604830.1"/>
    <property type="molecule type" value="Genomic_DNA"/>
</dbReference>
<evidence type="ECO:0000313" key="3">
    <source>
        <dbReference type="Proteomes" id="UP001367676"/>
    </source>
</evidence>
<dbReference type="InterPro" id="IPR048366">
    <property type="entry name" value="TNP-like_GBD"/>
</dbReference>
<protein>
    <recommendedName>
        <fullName evidence="1">Transposable element P transposase-like GTP-binding insertion domain-containing protein</fullName>
    </recommendedName>
</protein>
<keyword evidence="3" id="KW-1185">Reference proteome</keyword>
<sequence>MPYLLKSLRNNFLIHDFQYLDKIARFDDIQKTYDIDVKNDSAQALRRITKAHLEPDNFAKMSVKLAAQLFSPSVSLTIRTVLQTGESISPPAKHTASFVELVNDVFDILNSRQLFHNNPLKTALTKSASNKSFDIFKKTSQCFINLKQLVNKNHKGCMVRPYCFNGLVQTINGVLELFENEKDEADFSHFLTN</sequence>
<reference evidence="2 3" key="1">
    <citation type="submission" date="2024-03" db="EMBL/GenBank/DDBJ databases">
        <title>Adaptation during the transition from Ophiocordyceps entomopathogen to insect associate is accompanied by gene loss and intensified selection.</title>
        <authorList>
            <person name="Ward C.M."/>
            <person name="Onetto C.A."/>
            <person name="Borneman A.R."/>
        </authorList>
    </citation>
    <scope>NUCLEOTIDE SEQUENCE [LARGE SCALE GENOMIC DNA]</scope>
    <source>
        <strain evidence="2">AWRI1</strain>
        <tissue evidence="2">Single Adult Female</tissue>
    </source>
</reference>
<dbReference type="Proteomes" id="UP001367676">
    <property type="component" value="Unassembled WGS sequence"/>
</dbReference>
<proteinExistence type="predicted"/>
<dbReference type="AlphaFoldDB" id="A0AAN9TTL3"/>
<feature type="domain" description="Transposable element P transposase-like GTP-binding insertion" evidence="1">
    <location>
        <begin position="4"/>
        <end position="118"/>
    </location>
</feature>
<name>A0AAN9TTL3_9HEMI</name>
<evidence type="ECO:0000259" key="1">
    <source>
        <dbReference type="Pfam" id="PF21788"/>
    </source>
</evidence>
<dbReference type="Pfam" id="PF21788">
    <property type="entry name" value="TNP-like_GBD"/>
    <property type="match status" value="1"/>
</dbReference>
<organism evidence="2 3">
    <name type="scientific">Parthenolecanium corni</name>
    <dbReference type="NCBI Taxonomy" id="536013"/>
    <lineage>
        <taxon>Eukaryota</taxon>
        <taxon>Metazoa</taxon>
        <taxon>Ecdysozoa</taxon>
        <taxon>Arthropoda</taxon>
        <taxon>Hexapoda</taxon>
        <taxon>Insecta</taxon>
        <taxon>Pterygota</taxon>
        <taxon>Neoptera</taxon>
        <taxon>Paraneoptera</taxon>
        <taxon>Hemiptera</taxon>
        <taxon>Sternorrhyncha</taxon>
        <taxon>Coccoidea</taxon>
        <taxon>Coccidae</taxon>
        <taxon>Parthenolecanium</taxon>
    </lineage>
</organism>
<gene>
    <name evidence="2" type="ORF">V9T40_006016</name>
</gene>
<evidence type="ECO:0000313" key="2">
    <source>
        <dbReference type="EMBL" id="KAK7604830.1"/>
    </source>
</evidence>
<accession>A0AAN9TTL3</accession>
<comment type="caution">
    <text evidence="2">The sequence shown here is derived from an EMBL/GenBank/DDBJ whole genome shotgun (WGS) entry which is preliminary data.</text>
</comment>